<protein>
    <submittedName>
        <fullName evidence="1">Uncharacterized protein</fullName>
    </submittedName>
</protein>
<reference evidence="1" key="1">
    <citation type="journal article" date="2020" name="Nature">
        <title>Giant virus diversity and host interactions through global metagenomics.</title>
        <authorList>
            <person name="Schulz F."/>
            <person name="Roux S."/>
            <person name="Paez-Espino D."/>
            <person name="Jungbluth S."/>
            <person name="Walsh D.A."/>
            <person name="Denef V.J."/>
            <person name="McMahon K.D."/>
            <person name="Konstantinidis K.T."/>
            <person name="Eloe-Fadrosh E.A."/>
            <person name="Kyrpides N.C."/>
            <person name="Woyke T."/>
        </authorList>
    </citation>
    <scope>NUCLEOTIDE SEQUENCE</scope>
    <source>
        <strain evidence="1">GVMAG-S-ERX555907-102</strain>
    </source>
</reference>
<evidence type="ECO:0000313" key="1">
    <source>
        <dbReference type="EMBL" id="QHU22436.1"/>
    </source>
</evidence>
<dbReference type="EMBL" id="MN741007">
    <property type="protein sequence ID" value="QHU22436.1"/>
    <property type="molecule type" value="Genomic_DNA"/>
</dbReference>
<name>A0A6C0KZ59_9ZZZZ</name>
<organism evidence="1">
    <name type="scientific">viral metagenome</name>
    <dbReference type="NCBI Taxonomy" id="1070528"/>
    <lineage>
        <taxon>unclassified sequences</taxon>
        <taxon>metagenomes</taxon>
        <taxon>organismal metagenomes</taxon>
    </lineage>
</organism>
<accession>A0A6C0KZ59</accession>
<dbReference type="AlphaFoldDB" id="A0A6C0KZ59"/>
<proteinExistence type="predicted"/>
<sequence length="66" mass="7473">MKVILSLFLIIILVSFSLKLKNNIENLCGNYSLTYAKVRDVFANSDKSGISQAYNTHYNKDLVINC</sequence>